<feature type="domain" description="GST C-terminal" evidence="3">
    <location>
        <begin position="86"/>
        <end position="209"/>
    </location>
</feature>
<dbReference type="AlphaFoldDB" id="A0AA44WKC4"/>
<feature type="domain" description="GST N-terminal" evidence="2">
    <location>
        <begin position="1"/>
        <end position="80"/>
    </location>
</feature>
<dbReference type="PROSITE" id="PS50405">
    <property type="entry name" value="GST_CTER"/>
    <property type="match status" value="1"/>
</dbReference>
<name>A0AA44WKC4_VERDA</name>
<evidence type="ECO:0000313" key="5">
    <source>
        <dbReference type="Proteomes" id="UP000236305"/>
    </source>
</evidence>
<dbReference type="Pfam" id="PF13409">
    <property type="entry name" value="GST_N_2"/>
    <property type="match status" value="1"/>
</dbReference>
<protein>
    <recommendedName>
        <fullName evidence="6">Glutathione S-transferase</fullName>
    </recommendedName>
</protein>
<evidence type="ECO:0000259" key="2">
    <source>
        <dbReference type="PROSITE" id="PS50404"/>
    </source>
</evidence>
<dbReference type="PANTHER" id="PTHR44051:SF9">
    <property type="entry name" value="GLUTATHIONE S-TRANSFERASE 1"/>
    <property type="match status" value="1"/>
</dbReference>
<dbReference type="SFLD" id="SFLDS00019">
    <property type="entry name" value="Glutathione_Transferase_(cytos"/>
    <property type="match status" value="1"/>
</dbReference>
<gene>
    <name evidence="4" type="ORF">BJF96_g3954</name>
</gene>
<evidence type="ECO:0000259" key="3">
    <source>
        <dbReference type="PROSITE" id="PS50405"/>
    </source>
</evidence>
<dbReference type="PROSITE" id="PS50404">
    <property type="entry name" value="GST_NTER"/>
    <property type="match status" value="1"/>
</dbReference>
<dbReference type="SFLD" id="SFLDG00358">
    <property type="entry name" value="Main_(cytGST)"/>
    <property type="match status" value="1"/>
</dbReference>
<dbReference type="OMA" id="MRYFSPY"/>
<accession>A0AA44WKC4</accession>
<evidence type="ECO:0008006" key="6">
    <source>
        <dbReference type="Google" id="ProtNLM"/>
    </source>
</evidence>
<organism evidence="4 5">
    <name type="scientific">Verticillium dahliae</name>
    <name type="common">Verticillium wilt</name>
    <dbReference type="NCBI Taxonomy" id="27337"/>
    <lineage>
        <taxon>Eukaryota</taxon>
        <taxon>Fungi</taxon>
        <taxon>Dikarya</taxon>
        <taxon>Ascomycota</taxon>
        <taxon>Pezizomycotina</taxon>
        <taxon>Sordariomycetes</taxon>
        <taxon>Hypocreomycetidae</taxon>
        <taxon>Glomerellales</taxon>
        <taxon>Plectosphaerellaceae</taxon>
        <taxon>Verticillium</taxon>
    </lineage>
</organism>
<dbReference type="SFLD" id="SFLDG01150">
    <property type="entry name" value="Main.1:_Beta-like"/>
    <property type="match status" value="1"/>
</dbReference>
<dbReference type="InterPro" id="IPR004046">
    <property type="entry name" value="GST_C"/>
</dbReference>
<proteinExistence type="inferred from homology"/>
<dbReference type="Gene3D" id="3.40.30.10">
    <property type="entry name" value="Glutaredoxin"/>
    <property type="match status" value="1"/>
</dbReference>
<dbReference type="Gene3D" id="1.20.1050.10">
    <property type="match status" value="1"/>
</dbReference>
<comment type="similarity">
    <text evidence="1">Belongs to the GST superfamily.</text>
</comment>
<dbReference type="Pfam" id="PF00043">
    <property type="entry name" value="GST_C"/>
    <property type="match status" value="1"/>
</dbReference>
<reference evidence="4 5" key="1">
    <citation type="submission" date="2017-12" db="EMBL/GenBank/DDBJ databases">
        <title>Comparative genomics yields insights into virulence evolution of Verticillium dahliae.</title>
        <authorList>
            <person name="Fan R."/>
            <person name="Armitage A.D."/>
            <person name="Cascant-Lopez E."/>
            <person name="Sobczyk M."/>
            <person name="Cockerton H.M."/>
            <person name="Harrison R.J."/>
        </authorList>
    </citation>
    <scope>NUCLEOTIDE SEQUENCE [LARGE SCALE GENOMIC DNA]</scope>
    <source>
        <strain evidence="4 5">12008</strain>
    </source>
</reference>
<dbReference type="SUPFAM" id="SSF47616">
    <property type="entry name" value="GST C-terminal domain-like"/>
    <property type="match status" value="1"/>
</dbReference>
<comment type="caution">
    <text evidence="4">The sequence shown here is derived from an EMBL/GenBank/DDBJ whole genome shotgun (WGS) entry which is preliminary data.</text>
</comment>
<evidence type="ECO:0000256" key="1">
    <source>
        <dbReference type="ARBA" id="ARBA00007409"/>
    </source>
</evidence>
<sequence length="307" mass="34318">MTLIVHHLHVSMSERIPWLCEELGVPYELKGYDRDRLMAPAEFKALHPAGTAPVIQDGDLTLAESGACVEYISHKHAQGKLFVPSSRPEYATFLFWWHWSNATLQSALGGAMAAYANGLREGDPRGAFAFCRSKKALSSMNDRLGQSKWLAGEAFTVADLMCVFQVSTFRYFYPIDLGEYEHIVGFLKRVGEREAYQRAMAKSDPGMGVGFGISSAFEAFDVRAEVAAAELDCTRCRGYLELRMHWFNDAIVPSAIDFMSPSQAHMNQLVPCDHRPRFAQVRIPVMRACRRRPPGLGPGLRTGLRLL</sequence>
<dbReference type="Proteomes" id="UP000236305">
    <property type="component" value="Unassembled WGS sequence"/>
</dbReference>
<dbReference type="EMBL" id="MPSH01000011">
    <property type="protein sequence ID" value="PNH32612.1"/>
    <property type="molecule type" value="Genomic_DNA"/>
</dbReference>
<dbReference type="InterPro" id="IPR036249">
    <property type="entry name" value="Thioredoxin-like_sf"/>
</dbReference>
<dbReference type="InterPro" id="IPR010987">
    <property type="entry name" value="Glutathione-S-Trfase_C-like"/>
</dbReference>
<dbReference type="SUPFAM" id="SSF52833">
    <property type="entry name" value="Thioredoxin-like"/>
    <property type="match status" value="1"/>
</dbReference>
<dbReference type="PANTHER" id="PTHR44051">
    <property type="entry name" value="GLUTATHIONE S-TRANSFERASE-RELATED"/>
    <property type="match status" value="1"/>
</dbReference>
<dbReference type="InterPro" id="IPR036282">
    <property type="entry name" value="Glutathione-S-Trfase_C_sf"/>
</dbReference>
<dbReference type="InterPro" id="IPR040079">
    <property type="entry name" value="Glutathione_S-Trfase"/>
</dbReference>
<dbReference type="InterPro" id="IPR004045">
    <property type="entry name" value="Glutathione_S-Trfase_N"/>
</dbReference>
<evidence type="ECO:0000313" key="4">
    <source>
        <dbReference type="EMBL" id="PNH32612.1"/>
    </source>
</evidence>
<dbReference type="CDD" id="cd03046">
    <property type="entry name" value="GST_N_GTT1_like"/>
    <property type="match status" value="1"/>
</dbReference>